<sequence length="315" mass="32640">MAETSNAPIVNLVSPPPSGEAPIQFESLVESAFQALPESMPTDPKKILIGLDLDGTVLLPTGASARVRAAIGAAEDAGMNVVIATGRSLEATQPVLEQLGDPRAWALCSNGAIRVHFSDAYASGVLSAGISTFDPSTLVDQVGQGMPNALIGVEIPGMFLISGVFPPGELIEEFAVKPIEDLKVADAIKVVIREPAMNREEFETALTNAGVIGNWECSIGWTSWADVLPLGVTKASGLETLSADLGVPFEGTVAIGDGTNDVPMIEWANFGVVMGGADDNVKKSGDFVTGAVENDGAAAIICALLRHCGQTITDI</sequence>
<dbReference type="InterPro" id="IPR036412">
    <property type="entry name" value="HAD-like_sf"/>
</dbReference>
<protein>
    <submittedName>
        <fullName evidence="1">HAD family phosphatase</fullName>
    </submittedName>
</protein>
<dbReference type="GO" id="GO:0000287">
    <property type="term" value="F:magnesium ion binding"/>
    <property type="evidence" value="ECO:0007669"/>
    <property type="project" value="TreeGrafter"/>
</dbReference>
<dbReference type="SUPFAM" id="SSF56784">
    <property type="entry name" value="HAD-like"/>
    <property type="match status" value="1"/>
</dbReference>
<dbReference type="GO" id="GO:0005829">
    <property type="term" value="C:cytosol"/>
    <property type="evidence" value="ECO:0007669"/>
    <property type="project" value="TreeGrafter"/>
</dbReference>
<organism evidence="1 2">
    <name type="scientific">Schaalia turicensis</name>
    <dbReference type="NCBI Taxonomy" id="131111"/>
    <lineage>
        <taxon>Bacteria</taxon>
        <taxon>Bacillati</taxon>
        <taxon>Actinomycetota</taxon>
        <taxon>Actinomycetes</taxon>
        <taxon>Actinomycetales</taxon>
        <taxon>Actinomycetaceae</taxon>
        <taxon>Schaalia</taxon>
    </lineage>
</organism>
<dbReference type="PANTHER" id="PTHR10000">
    <property type="entry name" value="PHOSPHOSERINE PHOSPHATASE"/>
    <property type="match status" value="1"/>
</dbReference>
<accession>A0A2I1I579</accession>
<evidence type="ECO:0000313" key="1">
    <source>
        <dbReference type="EMBL" id="PKY66296.1"/>
    </source>
</evidence>
<name>A0A2I1I579_9ACTO</name>
<reference evidence="1 2" key="1">
    <citation type="submission" date="2017-12" db="EMBL/GenBank/DDBJ databases">
        <title>Phylogenetic diversity of female urinary microbiome.</title>
        <authorList>
            <person name="Thomas-White K."/>
            <person name="Wolfe A.J."/>
        </authorList>
    </citation>
    <scope>NUCLEOTIDE SEQUENCE [LARGE SCALE GENOMIC DNA]</scope>
    <source>
        <strain evidence="1 2">UMB0250</strain>
    </source>
</reference>
<dbReference type="Gene3D" id="3.30.1240.10">
    <property type="match status" value="1"/>
</dbReference>
<dbReference type="InterPro" id="IPR023214">
    <property type="entry name" value="HAD_sf"/>
</dbReference>
<dbReference type="Gene3D" id="3.40.50.1000">
    <property type="entry name" value="HAD superfamily/HAD-like"/>
    <property type="match status" value="1"/>
</dbReference>
<dbReference type="AlphaFoldDB" id="A0A2I1I579"/>
<dbReference type="RefSeq" id="WP_101628060.1">
    <property type="nucleotide sequence ID" value="NZ_PKKJ01000004.1"/>
</dbReference>
<dbReference type="PROSITE" id="PS01229">
    <property type="entry name" value="COF_2"/>
    <property type="match status" value="1"/>
</dbReference>
<dbReference type="OrthoDB" id="3180855at2"/>
<dbReference type="Proteomes" id="UP000234545">
    <property type="component" value="Unassembled WGS sequence"/>
</dbReference>
<dbReference type="GO" id="GO:0016791">
    <property type="term" value="F:phosphatase activity"/>
    <property type="evidence" value="ECO:0007669"/>
    <property type="project" value="TreeGrafter"/>
</dbReference>
<dbReference type="EMBL" id="PKKJ01000004">
    <property type="protein sequence ID" value="PKY66296.1"/>
    <property type="molecule type" value="Genomic_DNA"/>
</dbReference>
<comment type="caution">
    <text evidence="1">The sequence shown here is derived from an EMBL/GenBank/DDBJ whole genome shotgun (WGS) entry which is preliminary data.</text>
</comment>
<gene>
    <name evidence="1" type="ORF">CYJ25_04790</name>
</gene>
<proteinExistence type="predicted"/>
<dbReference type="Pfam" id="PF08282">
    <property type="entry name" value="Hydrolase_3"/>
    <property type="match status" value="2"/>
</dbReference>
<dbReference type="PANTHER" id="PTHR10000:SF8">
    <property type="entry name" value="HAD SUPERFAMILY HYDROLASE-LIKE, TYPE 3"/>
    <property type="match status" value="1"/>
</dbReference>
<evidence type="ECO:0000313" key="2">
    <source>
        <dbReference type="Proteomes" id="UP000234545"/>
    </source>
</evidence>